<dbReference type="InterPro" id="IPR019587">
    <property type="entry name" value="Polyketide_cyclase/dehydratase"/>
</dbReference>
<dbReference type="AlphaFoldDB" id="A0A9D1URG5"/>
<protein>
    <submittedName>
        <fullName evidence="1">SRPBCC family protein</fullName>
    </submittedName>
</protein>
<sequence length="158" mass="17716">MQNRPQKVHRGEHVVAYTITVNAPAEELYAMASNPHRHQELDGSETVRDTAVGPRELFQGDRFRVDMNKFGVNYALTSVVTEAEAPHVVEWRHPAGHHWRWEFTPVAGDPSRTVVTESYDARGQKPLVRRGLSVAKVPADNANGIKASLQKLHDRYAG</sequence>
<dbReference type="Proteomes" id="UP000824151">
    <property type="component" value="Unassembled WGS sequence"/>
</dbReference>
<organism evidence="1 2">
    <name type="scientific">Candidatus Nesterenkonia stercoripullorum</name>
    <dbReference type="NCBI Taxonomy" id="2838701"/>
    <lineage>
        <taxon>Bacteria</taxon>
        <taxon>Bacillati</taxon>
        <taxon>Actinomycetota</taxon>
        <taxon>Actinomycetes</taxon>
        <taxon>Micrococcales</taxon>
        <taxon>Micrococcaceae</taxon>
        <taxon>Nesterenkonia</taxon>
    </lineage>
</organism>
<dbReference type="Pfam" id="PF10604">
    <property type="entry name" value="Polyketide_cyc2"/>
    <property type="match status" value="1"/>
</dbReference>
<evidence type="ECO:0000313" key="1">
    <source>
        <dbReference type="EMBL" id="HIW99159.1"/>
    </source>
</evidence>
<gene>
    <name evidence="1" type="ORF">H9871_03350</name>
</gene>
<comment type="caution">
    <text evidence="1">The sequence shown here is derived from an EMBL/GenBank/DDBJ whole genome shotgun (WGS) entry which is preliminary data.</text>
</comment>
<reference evidence="1" key="2">
    <citation type="submission" date="2021-04" db="EMBL/GenBank/DDBJ databases">
        <authorList>
            <person name="Gilroy R."/>
        </authorList>
    </citation>
    <scope>NUCLEOTIDE SEQUENCE</scope>
    <source>
        <strain evidence="1">ChiHejej3B27-3195</strain>
    </source>
</reference>
<dbReference type="SUPFAM" id="SSF55961">
    <property type="entry name" value="Bet v1-like"/>
    <property type="match status" value="1"/>
</dbReference>
<proteinExistence type="predicted"/>
<accession>A0A9D1URG5</accession>
<dbReference type="Gene3D" id="3.30.530.20">
    <property type="match status" value="1"/>
</dbReference>
<name>A0A9D1URG5_9MICC</name>
<dbReference type="InterPro" id="IPR023393">
    <property type="entry name" value="START-like_dom_sf"/>
</dbReference>
<dbReference type="EMBL" id="DXGD01000122">
    <property type="protein sequence ID" value="HIW99159.1"/>
    <property type="molecule type" value="Genomic_DNA"/>
</dbReference>
<evidence type="ECO:0000313" key="2">
    <source>
        <dbReference type="Proteomes" id="UP000824151"/>
    </source>
</evidence>
<reference evidence="1" key="1">
    <citation type="journal article" date="2021" name="PeerJ">
        <title>Extensive microbial diversity within the chicken gut microbiome revealed by metagenomics and culture.</title>
        <authorList>
            <person name="Gilroy R."/>
            <person name="Ravi A."/>
            <person name="Getino M."/>
            <person name="Pursley I."/>
            <person name="Horton D.L."/>
            <person name="Alikhan N.F."/>
            <person name="Baker D."/>
            <person name="Gharbi K."/>
            <person name="Hall N."/>
            <person name="Watson M."/>
            <person name="Adriaenssens E.M."/>
            <person name="Foster-Nyarko E."/>
            <person name="Jarju S."/>
            <person name="Secka A."/>
            <person name="Antonio M."/>
            <person name="Oren A."/>
            <person name="Chaudhuri R.R."/>
            <person name="La Ragione R."/>
            <person name="Hildebrand F."/>
            <person name="Pallen M.J."/>
        </authorList>
    </citation>
    <scope>NUCLEOTIDE SEQUENCE</scope>
    <source>
        <strain evidence="1">ChiHejej3B27-3195</strain>
    </source>
</reference>